<reference evidence="2" key="1">
    <citation type="submission" date="2016-09" db="EMBL/GenBank/DDBJ databases">
        <authorList>
            <person name="Wibberg D."/>
        </authorList>
    </citation>
    <scope>NUCLEOTIDE SEQUENCE [LARGE SCALE GENOMIC DNA]</scope>
</reference>
<dbReference type="AlphaFoldDB" id="A0A1M4MXB2"/>
<dbReference type="EMBL" id="FMJB01000019">
    <property type="protein sequence ID" value="SCM66387.1"/>
    <property type="molecule type" value="Genomic_DNA"/>
</dbReference>
<organism evidence="1 2">
    <name type="scientific">Donghicola eburneus</name>
    <dbReference type="NCBI Taxonomy" id="393278"/>
    <lineage>
        <taxon>Bacteria</taxon>
        <taxon>Pseudomonadati</taxon>
        <taxon>Pseudomonadota</taxon>
        <taxon>Alphaproteobacteria</taxon>
        <taxon>Rhodobacterales</taxon>
        <taxon>Roseobacteraceae</taxon>
        <taxon>Donghicola</taxon>
    </lineage>
</organism>
<dbReference type="RefSeq" id="WP_072703725.1">
    <property type="nucleotide sequence ID" value="NZ_FMJB01000019.1"/>
</dbReference>
<dbReference type="Proteomes" id="UP000184085">
    <property type="component" value="Unassembled WGS sequence"/>
</dbReference>
<evidence type="ECO:0000313" key="2">
    <source>
        <dbReference type="Proteomes" id="UP000184085"/>
    </source>
</evidence>
<evidence type="ECO:0000313" key="1">
    <source>
        <dbReference type="EMBL" id="SCM66387.1"/>
    </source>
</evidence>
<keyword evidence="2" id="KW-1185">Reference proteome</keyword>
<gene>
    <name evidence="1" type="ORF">KARMA_0561</name>
</gene>
<proteinExistence type="predicted"/>
<name>A0A1M4MXB2_9RHOB</name>
<protein>
    <recommendedName>
        <fullName evidence="3">SCP2 domain-containing protein</fullName>
    </recommendedName>
</protein>
<accession>A0A1M4MXB2</accession>
<sequence>MLEKFTLMQSEIAQRPHLLRLGAPFSDTVLVQIDEEEFYLTFEKGHLIDVTQGLSRKTPWTFAMRTDAEALSEFWTARPKPGFHDIFGLVKLGRGRIDGNILALVKNLRFFKEVMALPRANEETLG</sequence>
<evidence type="ECO:0008006" key="3">
    <source>
        <dbReference type="Google" id="ProtNLM"/>
    </source>
</evidence>